<dbReference type="GO" id="GO:0003677">
    <property type="term" value="F:DNA binding"/>
    <property type="evidence" value="ECO:0007669"/>
    <property type="project" value="UniProtKB-KW"/>
</dbReference>
<dbReference type="Gene3D" id="3.40.1350.10">
    <property type="match status" value="1"/>
</dbReference>
<sequence>MKRYYRVMLGAKSLYADECYRGNFIGTDFLADIDLTGKLPEDWRRFNQTFIPIWMERHPGKSKVAAGLSCGALWTVAKGIKVSDIVLCPNGAGAYYVGELLDNYSFHQGEILPHRRTVKWYPTLIERAAMSESLRNSTGSIGTSSEITKYAEEIENLIGGKKPVTLISTDETVEDPSVFALEKHLEDFLVMNWKQTELGRDYDIYEEDGELVGQQYPSDTGPIDILAISKDKKTILVVELKKGRVSDNVVGQIQRYMGYVKEELAEDDQRVKGVIIGLSDDLRIRRALSVTNNIEFYRHQVSFKLFKS</sequence>
<reference evidence="3 4" key="1">
    <citation type="submission" date="2019-03" db="EMBL/GenBank/DDBJ databases">
        <authorList>
            <person name="Kim M.K.M."/>
        </authorList>
    </citation>
    <scope>NUCLEOTIDE SEQUENCE [LARGE SCALE GENOMIC DNA]</scope>
    <source>
        <strain evidence="3 4">17J68-15</strain>
    </source>
</reference>
<name>A0A4R4DTA5_9BACT</name>
<dbReference type="RefSeq" id="WP_131854258.1">
    <property type="nucleotide sequence ID" value="NZ_SKFH01000053.1"/>
</dbReference>
<proteinExistence type="predicted"/>
<evidence type="ECO:0000259" key="2">
    <source>
        <dbReference type="Pfam" id="PF01939"/>
    </source>
</evidence>
<dbReference type="AlphaFoldDB" id="A0A4R4DTA5"/>
<dbReference type="Proteomes" id="UP000295164">
    <property type="component" value="Unassembled WGS sequence"/>
</dbReference>
<dbReference type="InterPro" id="IPR002793">
    <property type="entry name" value="Endonuclease_NucS"/>
</dbReference>
<dbReference type="CDD" id="cd22341">
    <property type="entry name" value="NucS-like"/>
    <property type="match status" value="1"/>
</dbReference>
<dbReference type="OrthoDB" id="570199at2"/>
<evidence type="ECO:0000313" key="4">
    <source>
        <dbReference type="Proteomes" id="UP000295164"/>
    </source>
</evidence>
<gene>
    <name evidence="3" type="ORF">E0486_17700</name>
</gene>
<protein>
    <submittedName>
        <fullName evidence="3">DUF1016 family protein</fullName>
    </submittedName>
</protein>
<evidence type="ECO:0000313" key="3">
    <source>
        <dbReference type="EMBL" id="TCZ65185.1"/>
    </source>
</evidence>
<dbReference type="Pfam" id="PF01939">
    <property type="entry name" value="NucS_C"/>
    <property type="match status" value="1"/>
</dbReference>
<keyword evidence="1" id="KW-0238">DNA-binding</keyword>
<organism evidence="3 4">
    <name type="scientific">Flaviaesturariibacter aridisoli</name>
    <dbReference type="NCBI Taxonomy" id="2545761"/>
    <lineage>
        <taxon>Bacteria</taxon>
        <taxon>Pseudomonadati</taxon>
        <taxon>Bacteroidota</taxon>
        <taxon>Chitinophagia</taxon>
        <taxon>Chitinophagales</taxon>
        <taxon>Chitinophagaceae</taxon>
        <taxon>Flaviaestuariibacter</taxon>
    </lineage>
</organism>
<evidence type="ECO:0000256" key="1">
    <source>
        <dbReference type="ARBA" id="ARBA00023125"/>
    </source>
</evidence>
<keyword evidence="4" id="KW-1185">Reference proteome</keyword>
<dbReference type="GO" id="GO:0004519">
    <property type="term" value="F:endonuclease activity"/>
    <property type="evidence" value="ECO:0007669"/>
    <property type="project" value="InterPro"/>
</dbReference>
<comment type="caution">
    <text evidence="3">The sequence shown here is derived from an EMBL/GenBank/DDBJ whole genome shotgun (WGS) entry which is preliminary data.</text>
</comment>
<feature type="domain" description="Endonuclease NucS C-terminal" evidence="2">
    <location>
        <begin position="201"/>
        <end position="279"/>
    </location>
</feature>
<accession>A0A4R4DTA5</accession>
<dbReference type="InterPro" id="IPR011856">
    <property type="entry name" value="tRNA_endonuc-like_dom_sf"/>
</dbReference>
<dbReference type="EMBL" id="SKFH01000053">
    <property type="protein sequence ID" value="TCZ65185.1"/>
    <property type="molecule type" value="Genomic_DNA"/>
</dbReference>
<dbReference type="InterPro" id="IPR048301">
    <property type="entry name" value="NucS_C"/>
</dbReference>